<proteinExistence type="predicted"/>
<protein>
    <submittedName>
        <fullName evidence="3">Uncharacterized protein</fullName>
    </submittedName>
</protein>
<feature type="transmembrane region" description="Helical" evidence="2">
    <location>
        <begin position="6"/>
        <end position="24"/>
    </location>
</feature>
<organism evidence="3 4">
    <name type="scientific">Gordoniibacillus kamchatkensis</name>
    <dbReference type="NCBI Taxonomy" id="1590651"/>
    <lineage>
        <taxon>Bacteria</taxon>
        <taxon>Bacillati</taxon>
        <taxon>Bacillota</taxon>
        <taxon>Bacilli</taxon>
        <taxon>Bacillales</taxon>
        <taxon>Paenibacillaceae</taxon>
        <taxon>Gordoniibacillus</taxon>
    </lineage>
</organism>
<feature type="region of interest" description="Disordered" evidence="1">
    <location>
        <begin position="73"/>
        <end position="94"/>
    </location>
</feature>
<accession>A0ABR5ACA7</accession>
<evidence type="ECO:0000256" key="1">
    <source>
        <dbReference type="SAM" id="MobiDB-lite"/>
    </source>
</evidence>
<keyword evidence="4" id="KW-1185">Reference proteome</keyword>
<reference evidence="3 4" key="1">
    <citation type="submission" date="2014-12" db="EMBL/GenBank/DDBJ databases">
        <title>Draft genome sequence of Paenibacillus kamchatkensis strain B-2647.</title>
        <authorList>
            <person name="Karlyshev A.V."/>
            <person name="Kudryashova E.B."/>
        </authorList>
    </citation>
    <scope>NUCLEOTIDE SEQUENCE [LARGE SCALE GENOMIC DNA]</scope>
    <source>
        <strain evidence="3 4">VKM B-2647</strain>
    </source>
</reference>
<dbReference type="RefSeq" id="WP_041051481.1">
    <property type="nucleotide sequence ID" value="NZ_JXAK01000066.1"/>
</dbReference>
<name>A0ABR5ACA7_9BACL</name>
<evidence type="ECO:0000256" key="2">
    <source>
        <dbReference type="SAM" id="Phobius"/>
    </source>
</evidence>
<sequence>MTLAFVILNALWFTLFLYIMRRWTKSVNLAQALRKELDELTTLLYGSPQIYEQAKENRRECRTDREEKVAREAAQKGITRAAKQYPSRFKGTRI</sequence>
<dbReference type="Proteomes" id="UP000031967">
    <property type="component" value="Unassembled WGS sequence"/>
</dbReference>
<comment type="caution">
    <text evidence="3">The sequence shown here is derived from an EMBL/GenBank/DDBJ whole genome shotgun (WGS) entry which is preliminary data.</text>
</comment>
<evidence type="ECO:0000313" key="3">
    <source>
        <dbReference type="EMBL" id="KIL38313.1"/>
    </source>
</evidence>
<dbReference type="EMBL" id="JXAK01000066">
    <property type="protein sequence ID" value="KIL38313.1"/>
    <property type="molecule type" value="Genomic_DNA"/>
</dbReference>
<keyword evidence="2" id="KW-0472">Membrane</keyword>
<keyword evidence="2" id="KW-1133">Transmembrane helix</keyword>
<gene>
    <name evidence="3" type="ORF">SD70_27240</name>
</gene>
<keyword evidence="2" id="KW-0812">Transmembrane</keyword>
<evidence type="ECO:0000313" key="4">
    <source>
        <dbReference type="Proteomes" id="UP000031967"/>
    </source>
</evidence>